<evidence type="ECO:0000256" key="5">
    <source>
        <dbReference type="ARBA" id="ARBA00013376"/>
    </source>
</evidence>
<evidence type="ECO:0000313" key="15">
    <source>
        <dbReference type="Proteomes" id="UP000600363"/>
    </source>
</evidence>
<organism evidence="14 15">
    <name type="scientific">Methermicoccus shengliensis</name>
    <dbReference type="NCBI Taxonomy" id="660064"/>
    <lineage>
        <taxon>Archaea</taxon>
        <taxon>Methanobacteriati</taxon>
        <taxon>Methanobacteriota</taxon>
        <taxon>Stenosarchaea group</taxon>
        <taxon>Methanomicrobia</taxon>
        <taxon>Methanosarcinales</taxon>
        <taxon>Methermicoccaceae</taxon>
        <taxon>Methermicoccus</taxon>
    </lineage>
</organism>
<gene>
    <name evidence="14" type="ORF">HA299_01305</name>
</gene>
<comment type="pathway">
    <text evidence="1">Amino-acid biosynthesis; L-threonine biosynthesis; L-threonine from L-aspartate: step 3/5.</text>
</comment>
<comment type="caution">
    <text evidence="14">The sequence shown here is derived from an EMBL/GenBank/DDBJ whole genome shotgun (WGS) entry which is preliminary data.</text>
</comment>
<dbReference type="InterPro" id="IPR001342">
    <property type="entry name" value="HDH_cat"/>
</dbReference>
<evidence type="ECO:0000259" key="13">
    <source>
        <dbReference type="Pfam" id="PF03447"/>
    </source>
</evidence>
<comment type="similarity">
    <text evidence="3">Belongs to the homoserine dehydrogenase family.</text>
</comment>
<dbReference type="Pfam" id="PF03447">
    <property type="entry name" value="NAD_binding_3"/>
    <property type="match status" value="1"/>
</dbReference>
<keyword evidence="8 14" id="KW-0560">Oxidoreductase</keyword>
<dbReference type="InterPro" id="IPR019811">
    <property type="entry name" value="HDH_CS"/>
</dbReference>
<dbReference type="FunFam" id="3.40.50.720:FF:000554">
    <property type="entry name" value="Homoserine dehydrogenase"/>
    <property type="match status" value="1"/>
</dbReference>
<evidence type="ECO:0000256" key="3">
    <source>
        <dbReference type="ARBA" id="ARBA00006753"/>
    </source>
</evidence>
<dbReference type="EC" id="1.1.1.3" evidence="4"/>
<dbReference type="NCBIfam" id="NF004976">
    <property type="entry name" value="PRK06349.1"/>
    <property type="match status" value="1"/>
</dbReference>
<dbReference type="EMBL" id="DUIH01000006">
    <property type="protein sequence ID" value="HIH69249.1"/>
    <property type="molecule type" value="Genomic_DNA"/>
</dbReference>
<dbReference type="PANTHER" id="PTHR43331:SF1">
    <property type="entry name" value="HOMOSERINE DEHYDROGENASE"/>
    <property type="match status" value="1"/>
</dbReference>
<dbReference type="GO" id="GO:0004412">
    <property type="term" value="F:homoserine dehydrogenase activity"/>
    <property type="evidence" value="ECO:0007669"/>
    <property type="project" value="UniProtKB-EC"/>
</dbReference>
<dbReference type="SUPFAM" id="SSF55347">
    <property type="entry name" value="Glyceraldehyde-3-phosphate dehydrogenase-like, C-terminal domain"/>
    <property type="match status" value="1"/>
</dbReference>
<evidence type="ECO:0000256" key="4">
    <source>
        <dbReference type="ARBA" id="ARBA00013213"/>
    </source>
</evidence>
<dbReference type="Proteomes" id="UP000600363">
    <property type="component" value="Unassembled WGS sequence"/>
</dbReference>
<keyword evidence="11" id="KW-0521">NADP</keyword>
<dbReference type="PANTHER" id="PTHR43331">
    <property type="entry name" value="HOMOSERINE DEHYDROGENASE"/>
    <property type="match status" value="1"/>
</dbReference>
<evidence type="ECO:0000256" key="11">
    <source>
        <dbReference type="PIRSR" id="PIRSR036497-2"/>
    </source>
</evidence>
<sequence length="333" mass="35179">MTLRLAIFGFGVVGQGLARMLQRKGAQLASCGIDLRLVAVADSKGVWVDEGGIAPQDAIEKKRKEGTVAMERVRPERVVADVPCDVVVDTTPTNIEDGEPGMSIMLSAFESGKHVVTSNKGPLALRFHALSERAEECGVHLMYEASVGGAMPIFSLVRCSLAPAHITSIEGIFNGTCNYILTRMRETGYSYADILNEARELGIAEADPTYDVEGIDAACKVAILANALFGMDVCYRDVSTTGISQITPEAIHLAAAGDFSIKLIGKVSPTELKVAPMLVPTEHPLNVGGTLNVASIVTDIAGTITVMGRGAGAVETASALLSDIVWIHRSVSP</sequence>
<evidence type="ECO:0000259" key="12">
    <source>
        <dbReference type="Pfam" id="PF00742"/>
    </source>
</evidence>
<feature type="domain" description="Homoserine dehydrogenase catalytic" evidence="12">
    <location>
        <begin position="152"/>
        <end position="325"/>
    </location>
</feature>
<evidence type="ECO:0000256" key="9">
    <source>
        <dbReference type="ARBA" id="ARBA00023167"/>
    </source>
</evidence>
<dbReference type="UniPathway" id="UPA00051">
    <property type="reaction ID" value="UER00465"/>
</dbReference>
<proteinExistence type="inferred from homology"/>
<protein>
    <recommendedName>
        <fullName evidence="5">Homoserine dehydrogenase</fullName>
        <ecNumber evidence="4">1.1.1.3</ecNumber>
    </recommendedName>
</protein>
<evidence type="ECO:0000256" key="6">
    <source>
        <dbReference type="ARBA" id="ARBA00022605"/>
    </source>
</evidence>
<dbReference type="Gene3D" id="3.30.360.10">
    <property type="entry name" value="Dihydrodipicolinate Reductase, domain 2"/>
    <property type="match status" value="1"/>
</dbReference>
<dbReference type="GO" id="GO:0009088">
    <property type="term" value="P:threonine biosynthetic process"/>
    <property type="evidence" value="ECO:0007669"/>
    <property type="project" value="UniProtKB-UniPathway"/>
</dbReference>
<keyword evidence="6" id="KW-0028">Amino-acid biosynthesis</keyword>
<feature type="binding site" evidence="11">
    <location>
        <position position="120"/>
    </location>
    <ligand>
        <name>NADPH</name>
        <dbReference type="ChEBI" id="CHEBI:57783"/>
    </ligand>
</feature>
<dbReference type="Pfam" id="PF00742">
    <property type="entry name" value="Homoserine_dh"/>
    <property type="match status" value="1"/>
</dbReference>
<dbReference type="SUPFAM" id="SSF51735">
    <property type="entry name" value="NAD(P)-binding Rossmann-fold domains"/>
    <property type="match status" value="1"/>
</dbReference>
<dbReference type="InterPro" id="IPR036291">
    <property type="entry name" value="NAD(P)-bd_dom_sf"/>
</dbReference>
<feature type="binding site" evidence="11">
    <location>
        <position position="205"/>
    </location>
    <ligand>
        <name>L-homoserine</name>
        <dbReference type="ChEBI" id="CHEBI:57476"/>
    </ligand>
</feature>
<dbReference type="GO" id="GO:0009086">
    <property type="term" value="P:methionine biosynthetic process"/>
    <property type="evidence" value="ECO:0007669"/>
    <property type="project" value="UniProtKB-KW"/>
</dbReference>
<evidence type="ECO:0000256" key="7">
    <source>
        <dbReference type="ARBA" id="ARBA00022697"/>
    </source>
</evidence>
<dbReference type="AlphaFoldDB" id="A0A832RVI2"/>
<evidence type="ECO:0000256" key="2">
    <source>
        <dbReference type="ARBA" id="ARBA00005062"/>
    </source>
</evidence>
<feature type="active site" description="Proton donor" evidence="10">
    <location>
        <position position="220"/>
    </location>
</feature>
<name>A0A832RVI2_9EURY</name>
<feature type="binding site" evidence="11">
    <location>
        <begin position="9"/>
        <end position="14"/>
    </location>
    <ligand>
        <name>NADP(+)</name>
        <dbReference type="ChEBI" id="CHEBI:58349"/>
    </ligand>
</feature>
<dbReference type="InterPro" id="IPR022697">
    <property type="entry name" value="HDH_short"/>
</dbReference>
<comment type="pathway">
    <text evidence="2">Amino-acid biosynthesis; L-methionine biosynthesis via de novo pathway; L-homoserine from L-aspartate: step 3/3.</text>
</comment>
<keyword evidence="7" id="KW-0791">Threonine biosynthesis</keyword>
<reference evidence="14" key="1">
    <citation type="journal article" date="2020" name="bioRxiv">
        <title>A rank-normalized archaeal taxonomy based on genome phylogeny resolves widespread incomplete and uneven classifications.</title>
        <authorList>
            <person name="Rinke C."/>
            <person name="Chuvochina M."/>
            <person name="Mussig A.J."/>
            <person name="Chaumeil P.-A."/>
            <person name="Waite D.W."/>
            <person name="Whitman W.B."/>
            <person name="Parks D.H."/>
            <person name="Hugenholtz P."/>
        </authorList>
    </citation>
    <scope>NUCLEOTIDE SEQUENCE</scope>
    <source>
        <strain evidence="14">UBA12518</strain>
    </source>
</reference>
<dbReference type="GO" id="GO:0050661">
    <property type="term" value="F:NADP binding"/>
    <property type="evidence" value="ECO:0007669"/>
    <property type="project" value="InterPro"/>
</dbReference>
<dbReference type="PIRSF" id="PIRSF036497">
    <property type="entry name" value="HDH_short"/>
    <property type="match status" value="1"/>
</dbReference>
<evidence type="ECO:0000313" key="14">
    <source>
        <dbReference type="EMBL" id="HIH69249.1"/>
    </source>
</evidence>
<dbReference type="UniPathway" id="UPA00050">
    <property type="reaction ID" value="UER00063"/>
</dbReference>
<evidence type="ECO:0000256" key="1">
    <source>
        <dbReference type="ARBA" id="ARBA00005056"/>
    </source>
</evidence>
<dbReference type="RefSeq" id="WP_042686725.1">
    <property type="nucleotide sequence ID" value="NZ_DUIH01000006.1"/>
</dbReference>
<dbReference type="FunFam" id="3.30.360.10:FF:000005">
    <property type="entry name" value="Homoserine dehydrogenase"/>
    <property type="match status" value="1"/>
</dbReference>
<dbReference type="Gene3D" id="3.40.50.720">
    <property type="entry name" value="NAD(P)-binding Rossmann-like Domain"/>
    <property type="match status" value="1"/>
</dbReference>
<evidence type="ECO:0000256" key="8">
    <source>
        <dbReference type="ARBA" id="ARBA00023002"/>
    </source>
</evidence>
<keyword evidence="9" id="KW-0486">Methionine biosynthesis</keyword>
<dbReference type="NCBIfam" id="NF004912">
    <property type="entry name" value="PRK06270.1"/>
    <property type="match status" value="1"/>
</dbReference>
<accession>A0A832RVI2</accession>
<dbReference type="PROSITE" id="PS01042">
    <property type="entry name" value="HOMOSER_DHGENASE"/>
    <property type="match status" value="1"/>
</dbReference>
<feature type="domain" description="Aspartate/homoserine dehydrogenase NAD-binding" evidence="13">
    <location>
        <begin position="9"/>
        <end position="144"/>
    </location>
</feature>
<dbReference type="InterPro" id="IPR005106">
    <property type="entry name" value="Asp/hSer_DH_NAD-bd"/>
</dbReference>
<evidence type="ECO:0000256" key="10">
    <source>
        <dbReference type="PIRSR" id="PIRSR036497-1"/>
    </source>
</evidence>